<sequence length="248" mass="26619">MASLFVVSDVHGYADDLRESLRSAGLVDADDAWTGDDAQLWVLGDLIDRGPDGIGAIDLVRSLMGQRPGQVHMLMGNHEALALGYKLFPDTRFGEVWAINGGHASDQDRLTDDHVAWLRTLPVLGRHGDYLLMHSDTTDYLEWGDSVDDINGTVASLLEDDDAEAHWEVFASLTSRFDFAGSDGVKVAQDVLSTLGGGCLVHGHSIIGTLTQQPSHEIEGPIAYADGLVVAIDGGRYDGGPLLLVELA</sequence>
<proteinExistence type="predicted"/>
<accession>A0A4Q5J387</accession>
<keyword evidence="3" id="KW-1185">Reference proteome</keyword>
<dbReference type="PANTHER" id="PTHR46546:SF4">
    <property type="entry name" value="SHEWANELLA-LIKE PROTEIN PHOSPHATASE 1"/>
    <property type="match status" value="1"/>
</dbReference>
<dbReference type="EMBL" id="SDPU01000022">
    <property type="protein sequence ID" value="RYU11825.1"/>
    <property type="molecule type" value="Genomic_DNA"/>
</dbReference>
<dbReference type="GO" id="GO:0016787">
    <property type="term" value="F:hydrolase activity"/>
    <property type="evidence" value="ECO:0007669"/>
    <property type="project" value="InterPro"/>
</dbReference>
<dbReference type="Pfam" id="PF00149">
    <property type="entry name" value="Metallophos"/>
    <property type="match status" value="1"/>
</dbReference>
<dbReference type="InterPro" id="IPR004843">
    <property type="entry name" value="Calcineurin-like_PHP"/>
</dbReference>
<dbReference type="InterPro" id="IPR029052">
    <property type="entry name" value="Metallo-depent_PP-like"/>
</dbReference>
<feature type="domain" description="Calcineurin-like phosphoesterase" evidence="1">
    <location>
        <begin position="5"/>
        <end position="205"/>
    </location>
</feature>
<dbReference type="AlphaFoldDB" id="A0A4Q5J387"/>
<dbReference type="PANTHER" id="PTHR46546">
    <property type="entry name" value="SHEWANELLA-LIKE PROTEIN PHOSPHATASE 1"/>
    <property type="match status" value="1"/>
</dbReference>
<dbReference type="Gene3D" id="3.60.21.10">
    <property type="match status" value="1"/>
</dbReference>
<dbReference type="OrthoDB" id="3454432at2"/>
<evidence type="ECO:0000313" key="3">
    <source>
        <dbReference type="Proteomes" id="UP000291189"/>
    </source>
</evidence>
<dbReference type="SUPFAM" id="SSF56300">
    <property type="entry name" value="Metallo-dependent phosphatases"/>
    <property type="match status" value="1"/>
</dbReference>
<evidence type="ECO:0000313" key="2">
    <source>
        <dbReference type="EMBL" id="RYU11825.1"/>
    </source>
</evidence>
<comment type="caution">
    <text evidence="2">The sequence shown here is derived from an EMBL/GenBank/DDBJ whole genome shotgun (WGS) entry which is preliminary data.</text>
</comment>
<reference evidence="2 3" key="1">
    <citation type="submission" date="2019-01" db="EMBL/GenBank/DDBJ databases">
        <title>Nocardioides guangzhouensis sp. nov., an actinobacterium isolated from soil.</title>
        <authorList>
            <person name="Fu Y."/>
            <person name="Cai Y."/>
            <person name="Lin Z."/>
            <person name="Chen P."/>
        </authorList>
    </citation>
    <scope>NUCLEOTIDE SEQUENCE [LARGE SCALE GENOMIC DNA]</scope>
    <source>
        <strain evidence="2 3">NBRC 105384</strain>
    </source>
</reference>
<organism evidence="2 3">
    <name type="scientific">Nocardioides iriomotensis</name>
    <dbReference type="NCBI Taxonomy" id="715784"/>
    <lineage>
        <taxon>Bacteria</taxon>
        <taxon>Bacillati</taxon>
        <taxon>Actinomycetota</taxon>
        <taxon>Actinomycetes</taxon>
        <taxon>Propionibacteriales</taxon>
        <taxon>Nocardioidaceae</taxon>
        <taxon>Nocardioides</taxon>
    </lineage>
</organism>
<dbReference type="Proteomes" id="UP000291189">
    <property type="component" value="Unassembled WGS sequence"/>
</dbReference>
<dbReference type="RefSeq" id="WP_129987412.1">
    <property type="nucleotide sequence ID" value="NZ_SDPU01000022.1"/>
</dbReference>
<protein>
    <submittedName>
        <fullName evidence="2">Serine/threonine protein phosphatase</fullName>
    </submittedName>
</protein>
<evidence type="ECO:0000259" key="1">
    <source>
        <dbReference type="Pfam" id="PF00149"/>
    </source>
</evidence>
<name>A0A4Q5J387_9ACTN</name>
<gene>
    <name evidence="2" type="ORF">ETU37_11180</name>
</gene>